<dbReference type="Proteomes" id="UP000026999">
    <property type="component" value="Segment"/>
</dbReference>
<dbReference type="EMBL" id="KJ804259">
    <property type="protein sequence ID" value="AIA64153.1"/>
    <property type="molecule type" value="Genomic_DNA"/>
</dbReference>
<dbReference type="SUPFAM" id="SSF46894">
    <property type="entry name" value="C-terminal effector domain of the bipartite response regulators"/>
    <property type="match status" value="1"/>
</dbReference>
<keyword evidence="2" id="KW-1185">Reference proteome</keyword>
<dbReference type="InterPro" id="IPR036388">
    <property type="entry name" value="WH-like_DNA-bd_sf"/>
</dbReference>
<dbReference type="Gene3D" id="1.10.10.10">
    <property type="entry name" value="Winged helix-like DNA-binding domain superfamily/Winged helix DNA-binding domain"/>
    <property type="match status" value="1"/>
</dbReference>
<evidence type="ECO:0000313" key="1">
    <source>
        <dbReference type="EMBL" id="AIA64153.1"/>
    </source>
</evidence>
<organism evidence="1 2">
    <name type="scientific">Staphylococcus phage 6ec</name>
    <dbReference type="NCBI Taxonomy" id="1500386"/>
    <lineage>
        <taxon>Viruses</taxon>
        <taxon>Duplodnaviria</taxon>
        <taxon>Heunggongvirae</taxon>
        <taxon>Uroviricota</taxon>
        <taxon>Caudoviricetes</taxon>
        <taxon>Sextaecvirus</taxon>
        <taxon>Sextaecvirus sextaec</taxon>
    </lineage>
</organism>
<proteinExistence type="predicted"/>
<gene>
    <name evidence="1" type="ORF">PHAGE6E_127</name>
</gene>
<dbReference type="GO" id="GO:0003677">
    <property type="term" value="F:DNA binding"/>
    <property type="evidence" value="ECO:0007669"/>
    <property type="project" value="InterPro"/>
</dbReference>
<reference evidence="1 2" key="1">
    <citation type="journal article" date="2014" name="Genome Announc.">
        <title>Complete Genome Sequence of a Staphylococcus epidermidis Bacteriophage Isolated from the Anterior Nares of Humans.</title>
        <authorList>
            <person name="Aswani V.H."/>
            <person name="Tremblay D.M."/>
            <person name="Moineau S."/>
            <person name="Shukla S.K."/>
        </authorList>
    </citation>
    <scope>NUCLEOTIDE SEQUENCE [LARGE SCALE GENOMIC DNA]</scope>
</reference>
<dbReference type="GeneID" id="19685868"/>
<name>A0A060AL21_9CAUD</name>
<dbReference type="InterPro" id="IPR016032">
    <property type="entry name" value="Sig_transdc_resp-reg_C-effctor"/>
</dbReference>
<evidence type="ECO:0000313" key="2">
    <source>
        <dbReference type="Proteomes" id="UP000026999"/>
    </source>
</evidence>
<dbReference type="RefSeq" id="YP_009042632.1">
    <property type="nucleotide sequence ID" value="NC_024355.1"/>
</dbReference>
<protein>
    <submittedName>
        <fullName evidence="1">Uncharacterized protein</fullName>
    </submittedName>
</protein>
<dbReference type="GO" id="GO:0006355">
    <property type="term" value="P:regulation of DNA-templated transcription"/>
    <property type="evidence" value="ECO:0007669"/>
    <property type="project" value="InterPro"/>
</dbReference>
<dbReference type="OrthoDB" id="29656at10239"/>
<accession>A0A060AL21</accession>
<sequence>MAFTTQQNFTATLDGTNAIKLNKVMDRSLLNYNDRLDCINQTLEGTSFFEEYFTDYYNPVASQNDYLSMDNNVCKVLENYATYLLNSADTREDNDVNYKFYYDEDAFRKAVSKEKLYQDQEPEVIDFLLAGQSNYKKSKDQKITAKDLKRGDWLGSVLRDYDTYLNVLKRKSEEGQKFKVDRIKGEVKKDMILAKDSLMKIHGYSLRYFSESTQPNLDVIDFANYNHLKGYSLDYSNPHFNRVDGLLRFKFNGDFQNDFQCILYDLDNLIERTEMTDRERECLKFYRNGLTNVAIADIIGNDESSVRQSIEAAIKKVNHKAMELRWR</sequence>
<dbReference type="KEGG" id="vg:19685868"/>